<dbReference type="EC" id="3.1.3.11" evidence="8"/>
<dbReference type="Pfam" id="PF00316">
    <property type="entry name" value="FBPase"/>
    <property type="match status" value="1"/>
</dbReference>
<evidence type="ECO:0000256" key="6">
    <source>
        <dbReference type="ARBA" id="ARBA00004742"/>
    </source>
</evidence>
<dbReference type="AlphaFoldDB" id="A0A9P0G4W3"/>
<dbReference type="FunFam" id="3.40.190.80:FF:000001">
    <property type="entry name" value="Fructose-1,6-bisphosphatase class 1"/>
    <property type="match status" value="1"/>
</dbReference>
<reference evidence="27" key="1">
    <citation type="submission" date="2022-01" db="EMBL/GenBank/DDBJ databases">
        <authorList>
            <person name="King R."/>
        </authorList>
    </citation>
    <scope>NUCLEOTIDE SEQUENCE</scope>
</reference>
<name>A0A9P0G4W3_9CUCU</name>
<sequence>MTSHQPLDADSITLISFFLEHQKKIPNATGELTQLLTSIQTAAKTISSAVRRAGIIKLFGTSGTTNVQGEEVKKLDVLANELFINLLKSSYTVSIMVSEENETVIEVDKERQGKYMVAFDPLDGSSNIDCLVSIGSIFAIFKKPDNSVPTVKDALMSGRNVVAAGYVLYGSATMMVISTGDGVHGFMLDPTIGEFILTEHNLKIPKRGNIYSINEGYTHQWDEAIKEYVQNKKDPSKGKTYNARYVGSMVADIHRTIKYGGIFLYPATTASPKGKLRLLYECVPMAYIVSNAGGSASNGKIPILDIQPTNIHERTPIFLGSIEDVEEIVDIIKKQCNCS</sequence>
<evidence type="ECO:0000256" key="23">
    <source>
        <dbReference type="ARBA" id="ARBA00043165"/>
    </source>
</evidence>
<dbReference type="PIRSF" id="PIRSF500210">
    <property type="entry name" value="FBPtase"/>
    <property type="match status" value="1"/>
</dbReference>
<dbReference type="InterPro" id="IPR000146">
    <property type="entry name" value="FBPase_class-1"/>
</dbReference>
<dbReference type="HAMAP" id="MF_01855">
    <property type="entry name" value="FBPase_class1"/>
    <property type="match status" value="1"/>
</dbReference>
<evidence type="ECO:0000256" key="14">
    <source>
        <dbReference type="ARBA" id="ARBA00022842"/>
    </source>
</evidence>
<evidence type="ECO:0000256" key="13">
    <source>
        <dbReference type="ARBA" id="ARBA00022837"/>
    </source>
</evidence>
<comment type="cofactor">
    <cofactor evidence="2">
        <name>Mg(2+)</name>
        <dbReference type="ChEBI" id="CHEBI:18420"/>
    </cofactor>
</comment>
<evidence type="ECO:0000256" key="18">
    <source>
        <dbReference type="ARBA" id="ARBA00032973"/>
    </source>
</evidence>
<dbReference type="NCBIfam" id="NF006779">
    <property type="entry name" value="PRK09293.1-3"/>
    <property type="match status" value="1"/>
</dbReference>
<dbReference type="Pfam" id="PF18913">
    <property type="entry name" value="FBPase_C"/>
    <property type="match status" value="1"/>
</dbReference>
<feature type="domain" description="Fructose-1-6-bisphosphatase class 1 C-terminal" evidence="26">
    <location>
        <begin position="204"/>
        <end position="331"/>
    </location>
</feature>
<evidence type="ECO:0000256" key="10">
    <source>
        <dbReference type="ARBA" id="ARBA00022553"/>
    </source>
</evidence>
<comment type="function">
    <text evidence="19">Catalyzes the hydrolysis of fructose 1,6-bisphosphate to fructose 6-phosphate in the presence of divalent cations and probably participates in glycogen synthesis from carbohydrate precursors, such as lactate.</text>
</comment>
<evidence type="ECO:0000256" key="21">
    <source>
        <dbReference type="ARBA" id="ARBA00040321"/>
    </source>
</evidence>
<keyword evidence="15" id="KW-0965">Cell junction</keyword>
<evidence type="ECO:0000256" key="4">
    <source>
        <dbReference type="ARBA" id="ARBA00004216"/>
    </source>
</evidence>
<keyword evidence="10" id="KW-0597">Phosphoprotein</keyword>
<evidence type="ECO:0000256" key="15">
    <source>
        <dbReference type="ARBA" id="ARBA00022949"/>
    </source>
</evidence>
<keyword evidence="17 24" id="KW-0119">Carbohydrate metabolism</keyword>
<dbReference type="GO" id="GO:0005634">
    <property type="term" value="C:nucleus"/>
    <property type="evidence" value="ECO:0007669"/>
    <property type="project" value="UniProtKB-SubCell"/>
</dbReference>
<evidence type="ECO:0000313" key="27">
    <source>
        <dbReference type="EMBL" id="CAH1100068.1"/>
    </source>
</evidence>
<evidence type="ECO:0000256" key="7">
    <source>
        <dbReference type="ARBA" id="ARBA00010941"/>
    </source>
</evidence>
<dbReference type="InterPro" id="IPR033391">
    <property type="entry name" value="FBPase_N"/>
</dbReference>
<evidence type="ECO:0000256" key="19">
    <source>
        <dbReference type="ARBA" id="ARBA00037516"/>
    </source>
</evidence>
<dbReference type="GO" id="GO:0070161">
    <property type="term" value="C:anchoring junction"/>
    <property type="evidence" value="ECO:0007669"/>
    <property type="project" value="UniProtKB-SubCell"/>
</dbReference>
<dbReference type="GO" id="GO:0005986">
    <property type="term" value="P:sucrose biosynthetic process"/>
    <property type="evidence" value="ECO:0007669"/>
    <property type="project" value="TreeGrafter"/>
</dbReference>
<dbReference type="NCBIfam" id="NF006778">
    <property type="entry name" value="PRK09293.1-1"/>
    <property type="match status" value="1"/>
</dbReference>
<comment type="subunit">
    <text evidence="20">Homotetramer. Interacts with ALDOA; the interaction blocks inhibition by physiological concentrations of AMP and reduces inhibition by Ca(2+). Interacts with alpha-actinin and F-actin.</text>
</comment>
<evidence type="ECO:0000256" key="1">
    <source>
        <dbReference type="ARBA" id="ARBA00001273"/>
    </source>
</evidence>
<dbReference type="GO" id="GO:0046872">
    <property type="term" value="F:metal ion binding"/>
    <property type="evidence" value="ECO:0007669"/>
    <property type="project" value="UniProtKB-KW"/>
</dbReference>
<feature type="domain" description="Fructose-1-6-bisphosphatase class I N-terminal" evidence="25">
    <location>
        <begin position="12"/>
        <end position="199"/>
    </location>
</feature>
<dbReference type="CDD" id="cd00354">
    <property type="entry name" value="FBPase"/>
    <property type="match status" value="1"/>
</dbReference>
<evidence type="ECO:0000313" key="28">
    <source>
        <dbReference type="Proteomes" id="UP001153636"/>
    </source>
</evidence>
<dbReference type="Proteomes" id="UP001153636">
    <property type="component" value="Chromosome 10"/>
</dbReference>
<dbReference type="GO" id="GO:0006094">
    <property type="term" value="P:gluconeogenesis"/>
    <property type="evidence" value="ECO:0007669"/>
    <property type="project" value="TreeGrafter"/>
</dbReference>
<keyword evidence="11" id="KW-0479">Metal-binding</keyword>
<evidence type="ECO:0000256" key="12">
    <source>
        <dbReference type="ARBA" id="ARBA00022801"/>
    </source>
</evidence>
<comment type="similarity">
    <text evidence="7 24">Belongs to the FBPase class 1 family.</text>
</comment>
<dbReference type="PROSITE" id="PS00124">
    <property type="entry name" value="FBPASE"/>
    <property type="match status" value="1"/>
</dbReference>
<evidence type="ECO:0000256" key="16">
    <source>
        <dbReference type="ARBA" id="ARBA00023242"/>
    </source>
</evidence>
<evidence type="ECO:0000256" key="2">
    <source>
        <dbReference type="ARBA" id="ARBA00001946"/>
    </source>
</evidence>
<keyword evidence="9" id="KW-0963">Cytoplasm</keyword>
<comment type="catalytic activity">
    <reaction evidence="1">
        <text>beta-D-fructose 1,6-bisphosphate + H2O = beta-D-fructose 6-phosphate + phosphate</text>
        <dbReference type="Rhea" id="RHEA:11064"/>
        <dbReference type="ChEBI" id="CHEBI:15377"/>
        <dbReference type="ChEBI" id="CHEBI:32966"/>
        <dbReference type="ChEBI" id="CHEBI:43474"/>
        <dbReference type="ChEBI" id="CHEBI:57634"/>
        <dbReference type="EC" id="3.1.3.11"/>
    </reaction>
</comment>
<keyword evidence="13" id="KW-0106">Calcium</keyword>
<proteinExistence type="inferred from homology"/>
<keyword evidence="28" id="KW-1185">Reference proteome</keyword>
<evidence type="ECO:0000259" key="26">
    <source>
        <dbReference type="Pfam" id="PF18913"/>
    </source>
</evidence>
<dbReference type="GO" id="GO:0030388">
    <property type="term" value="P:fructose 1,6-bisphosphate metabolic process"/>
    <property type="evidence" value="ECO:0007669"/>
    <property type="project" value="TreeGrafter"/>
</dbReference>
<comment type="pathway">
    <text evidence="6">Carbohydrate biosynthesis; gluconeogenesis.</text>
</comment>
<dbReference type="PIRSF" id="PIRSF000904">
    <property type="entry name" value="FBPtase_SBPase"/>
    <property type="match status" value="1"/>
</dbReference>
<dbReference type="GO" id="GO:0005829">
    <property type="term" value="C:cytosol"/>
    <property type="evidence" value="ECO:0007669"/>
    <property type="project" value="TreeGrafter"/>
</dbReference>
<dbReference type="EMBL" id="OV651822">
    <property type="protein sequence ID" value="CAH1100068.1"/>
    <property type="molecule type" value="Genomic_DNA"/>
</dbReference>
<keyword evidence="14" id="KW-0460">Magnesium</keyword>
<evidence type="ECO:0000259" key="25">
    <source>
        <dbReference type="Pfam" id="PF00316"/>
    </source>
</evidence>
<evidence type="ECO:0000256" key="5">
    <source>
        <dbReference type="ARBA" id="ARBA00004282"/>
    </source>
</evidence>
<evidence type="ECO:0000256" key="20">
    <source>
        <dbReference type="ARBA" id="ARBA00038670"/>
    </source>
</evidence>
<dbReference type="PANTHER" id="PTHR11556">
    <property type="entry name" value="FRUCTOSE-1,6-BISPHOSPHATASE-RELATED"/>
    <property type="match status" value="1"/>
</dbReference>
<evidence type="ECO:0000256" key="9">
    <source>
        <dbReference type="ARBA" id="ARBA00022490"/>
    </source>
</evidence>
<dbReference type="SUPFAM" id="SSF56655">
    <property type="entry name" value="Carbohydrate phosphatase"/>
    <property type="match status" value="1"/>
</dbReference>
<dbReference type="FunFam" id="3.30.540.10:FF:000005">
    <property type="entry name" value="Fructose-1,6-bisphosphatase isozyme 2"/>
    <property type="match status" value="1"/>
</dbReference>
<organism evidence="27 28">
    <name type="scientific">Psylliodes chrysocephalus</name>
    <dbReference type="NCBI Taxonomy" id="3402493"/>
    <lineage>
        <taxon>Eukaryota</taxon>
        <taxon>Metazoa</taxon>
        <taxon>Ecdysozoa</taxon>
        <taxon>Arthropoda</taxon>
        <taxon>Hexapoda</taxon>
        <taxon>Insecta</taxon>
        <taxon>Pterygota</taxon>
        <taxon>Neoptera</taxon>
        <taxon>Endopterygota</taxon>
        <taxon>Coleoptera</taxon>
        <taxon>Polyphaga</taxon>
        <taxon>Cucujiformia</taxon>
        <taxon>Chrysomeloidea</taxon>
        <taxon>Chrysomelidae</taxon>
        <taxon>Galerucinae</taxon>
        <taxon>Alticini</taxon>
        <taxon>Psylliodes</taxon>
    </lineage>
</organism>
<dbReference type="InterPro" id="IPR028343">
    <property type="entry name" value="FBPtase"/>
</dbReference>
<dbReference type="Gene3D" id="3.30.540.10">
    <property type="entry name" value="Fructose-1,6-Bisphosphatase, subunit A, domain 1"/>
    <property type="match status" value="1"/>
</dbReference>
<dbReference type="PANTHER" id="PTHR11556:SF1">
    <property type="entry name" value="FRUCTOSE-BISPHOSPHATASE"/>
    <property type="match status" value="1"/>
</dbReference>
<comment type="subcellular location">
    <subcellularLocation>
        <location evidence="5">Cell junction</location>
    </subcellularLocation>
    <subcellularLocation>
        <location evidence="4">Cytoplasm</location>
        <location evidence="4">Myofibril</location>
        <location evidence="4">Sarcomere</location>
        <location evidence="4">Z line</location>
    </subcellularLocation>
    <subcellularLocation>
        <location evidence="3">Nucleus</location>
    </subcellularLocation>
</comment>
<dbReference type="InterPro" id="IPR020548">
    <property type="entry name" value="Fructose_bisphosphatase_AS"/>
</dbReference>
<evidence type="ECO:0000256" key="17">
    <source>
        <dbReference type="ARBA" id="ARBA00023277"/>
    </source>
</evidence>
<keyword evidence="12 24" id="KW-0378">Hydrolase</keyword>
<dbReference type="PRINTS" id="PR00115">
    <property type="entry name" value="F16BPHPHTASE"/>
</dbReference>
<gene>
    <name evidence="27" type="ORF">PSYICH_LOCUS2117</name>
</gene>
<evidence type="ECO:0000256" key="11">
    <source>
        <dbReference type="ARBA" id="ARBA00022723"/>
    </source>
</evidence>
<protein>
    <recommendedName>
        <fullName evidence="21">Fructose-1,6-bisphosphatase isozyme 2</fullName>
        <ecNumber evidence="8">3.1.3.11</ecNumber>
    </recommendedName>
    <alternativeName>
        <fullName evidence="18">D-fructose-1,6-bisphosphate 1-phosphohydrolase</fullName>
    </alternativeName>
    <alternativeName>
        <fullName evidence="22">D-fructose-1,6-bisphosphate 1-phosphohydrolase 2</fullName>
    </alternativeName>
    <alternativeName>
        <fullName evidence="23">Muscle FBPase</fullName>
    </alternativeName>
</protein>
<dbReference type="GO" id="GO:0030018">
    <property type="term" value="C:Z disc"/>
    <property type="evidence" value="ECO:0007669"/>
    <property type="project" value="UniProtKB-SubCell"/>
</dbReference>
<dbReference type="InterPro" id="IPR044015">
    <property type="entry name" value="FBPase_C_dom"/>
</dbReference>
<evidence type="ECO:0000256" key="22">
    <source>
        <dbReference type="ARBA" id="ARBA00042757"/>
    </source>
</evidence>
<evidence type="ECO:0000256" key="8">
    <source>
        <dbReference type="ARBA" id="ARBA00013093"/>
    </source>
</evidence>
<dbReference type="GO" id="GO:0006002">
    <property type="term" value="P:fructose 6-phosphate metabolic process"/>
    <property type="evidence" value="ECO:0007669"/>
    <property type="project" value="TreeGrafter"/>
</dbReference>
<dbReference type="Gene3D" id="3.40.190.80">
    <property type="match status" value="1"/>
</dbReference>
<accession>A0A9P0G4W3</accession>
<dbReference type="OrthoDB" id="10256725at2759"/>
<dbReference type="GO" id="GO:0042132">
    <property type="term" value="F:fructose 1,6-bisphosphate 1-phosphatase activity"/>
    <property type="evidence" value="ECO:0007669"/>
    <property type="project" value="UniProtKB-EC"/>
</dbReference>
<dbReference type="GO" id="GO:0006000">
    <property type="term" value="P:fructose metabolic process"/>
    <property type="evidence" value="ECO:0007669"/>
    <property type="project" value="TreeGrafter"/>
</dbReference>
<keyword evidence="16" id="KW-0539">Nucleus</keyword>
<evidence type="ECO:0000256" key="24">
    <source>
        <dbReference type="RuleBase" id="RU000508"/>
    </source>
</evidence>
<evidence type="ECO:0000256" key="3">
    <source>
        <dbReference type="ARBA" id="ARBA00004123"/>
    </source>
</evidence>